<dbReference type="InterPro" id="IPR031928">
    <property type="entry name" value="RsdA_SigD-bd"/>
</dbReference>
<evidence type="ECO:0000256" key="1">
    <source>
        <dbReference type="SAM" id="MobiDB-lite"/>
    </source>
</evidence>
<feature type="region of interest" description="Disordered" evidence="1">
    <location>
        <begin position="74"/>
        <end position="117"/>
    </location>
</feature>
<protein>
    <submittedName>
        <fullName evidence="3">Anti-sigma-D factor RsdA to sigma factor binding region</fullName>
    </submittedName>
</protein>
<feature type="compositionally biased region" description="Low complexity" evidence="1">
    <location>
        <begin position="279"/>
        <end position="291"/>
    </location>
</feature>
<gene>
    <name evidence="3" type="ORF">GA0074692_2394</name>
</gene>
<feature type="compositionally biased region" description="Pro residues" evidence="1">
    <location>
        <begin position="292"/>
        <end position="307"/>
    </location>
</feature>
<dbReference type="OrthoDB" id="3406063at2"/>
<feature type="compositionally biased region" description="Pro residues" evidence="1">
    <location>
        <begin position="235"/>
        <end position="246"/>
    </location>
</feature>
<feature type="compositionally biased region" description="Basic and acidic residues" evidence="1">
    <location>
        <begin position="18"/>
        <end position="32"/>
    </location>
</feature>
<sequence length="318" mass="32694">MTEHKTDGGEQPDLATVSRDDLFLDSLGRGEEPTDGDDLAAMLASWRVDVLVDEATLDVTGLIDQLTADTDDLTADTVNDGTDPVHDAVRPAGPVRDVKRPGPVRDAGRPAGRARSAWSRRLGRPAVRLAAAASTVLVLATGLGLASRESGPTSPLWSLTKVLYPEQAEARGVEHTIERLRTAVAAGRFDTARELAEQAARELGRVTDPGTAARLRAELDAVLRDLAAATSTPSSSPPGLAPPAPAPTTTGRSADPSRAPDSGPTTPAPRPSGAPTPSPSATSQPGLLPSLPGLPLPSLPLPLPSLPGLPLSDGDALG</sequence>
<feature type="region of interest" description="Disordered" evidence="1">
    <location>
        <begin position="228"/>
        <end position="318"/>
    </location>
</feature>
<evidence type="ECO:0000313" key="4">
    <source>
        <dbReference type="Proteomes" id="UP000198959"/>
    </source>
</evidence>
<dbReference type="Gene3D" id="6.10.250.1300">
    <property type="match status" value="1"/>
</dbReference>
<feature type="compositionally biased region" description="Pro residues" evidence="1">
    <location>
        <begin position="266"/>
        <end position="278"/>
    </location>
</feature>
<proteinExistence type="predicted"/>
<dbReference type="EMBL" id="FMHW01000002">
    <property type="protein sequence ID" value="SCL27686.1"/>
    <property type="molecule type" value="Genomic_DNA"/>
</dbReference>
<evidence type="ECO:0000313" key="3">
    <source>
        <dbReference type="EMBL" id="SCL27686.1"/>
    </source>
</evidence>
<dbReference type="Pfam" id="PF16751">
    <property type="entry name" value="RsdA_SigD_bd"/>
    <property type="match status" value="1"/>
</dbReference>
<dbReference type="Proteomes" id="UP000198959">
    <property type="component" value="Unassembled WGS sequence"/>
</dbReference>
<dbReference type="STRING" id="145854.GA0074692_2394"/>
<dbReference type="RefSeq" id="WP_091643239.1">
    <property type="nucleotide sequence ID" value="NZ_FMHW01000002.1"/>
</dbReference>
<reference evidence="4" key="1">
    <citation type="submission" date="2016-06" db="EMBL/GenBank/DDBJ databases">
        <authorList>
            <person name="Varghese N."/>
            <person name="Submissions Spin"/>
        </authorList>
    </citation>
    <scope>NUCLEOTIDE SEQUENCE [LARGE SCALE GENOMIC DNA]</scope>
    <source>
        <strain evidence="4">DSM 43817</strain>
    </source>
</reference>
<evidence type="ECO:0000259" key="2">
    <source>
        <dbReference type="Pfam" id="PF16751"/>
    </source>
</evidence>
<dbReference type="AlphaFoldDB" id="A0A1C6SDW1"/>
<name>A0A1C6SDW1_9ACTN</name>
<feature type="domain" description="Anti-sigma-D factor RsdA sigma factor binding region" evidence="2">
    <location>
        <begin position="13"/>
        <end position="51"/>
    </location>
</feature>
<keyword evidence="4" id="KW-1185">Reference proteome</keyword>
<organism evidence="3 4">
    <name type="scientific">Micromonospora pallida</name>
    <dbReference type="NCBI Taxonomy" id="145854"/>
    <lineage>
        <taxon>Bacteria</taxon>
        <taxon>Bacillati</taxon>
        <taxon>Actinomycetota</taxon>
        <taxon>Actinomycetes</taxon>
        <taxon>Micromonosporales</taxon>
        <taxon>Micromonosporaceae</taxon>
        <taxon>Micromonospora</taxon>
    </lineage>
</organism>
<accession>A0A1C6SDW1</accession>
<feature type="region of interest" description="Disordered" evidence="1">
    <location>
        <begin position="1"/>
        <end position="35"/>
    </location>
</feature>